<dbReference type="PANTHER" id="PTHR30537:SF5">
    <property type="entry name" value="HTH-TYPE TRANSCRIPTIONAL ACTIVATOR TTDR-RELATED"/>
    <property type="match status" value="1"/>
</dbReference>
<dbReference type="Pfam" id="PF03466">
    <property type="entry name" value="LysR_substrate"/>
    <property type="match status" value="1"/>
</dbReference>
<dbReference type="InterPro" id="IPR000847">
    <property type="entry name" value="LysR_HTH_N"/>
</dbReference>
<dbReference type="Pfam" id="PF00126">
    <property type="entry name" value="HTH_1"/>
    <property type="match status" value="1"/>
</dbReference>
<dbReference type="PRINTS" id="PR00039">
    <property type="entry name" value="HTHLYSR"/>
</dbReference>
<dbReference type="PANTHER" id="PTHR30537">
    <property type="entry name" value="HTH-TYPE TRANSCRIPTIONAL REGULATOR"/>
    <property type="match status" value="1"/>
</dbReference>
<protein>
    <submittedName>
        <fullName evidence="6">HTH-type transcriptional regulator DmlR</fullName>
    </submittedName>
</protein>
<evidence type="ECO:0000259" key="5">
    <source>
        <dbReference type="PROSITE" id="PS50931"/>
    </source>
</evidence>
<evidence type="ECO:0000256" key="3">
    <source>
        <dbReference type="ARBA" id="ARBA00023125"/>
    </source>
</evidence>
<evidence type="ECO:0000256" key="4">
    <source>
        <dbReference type="ARBA" id="ARBA00023163"/>
    </source>
</evidence>
<dbReference type="SUPFAM" id="SSF46785">
    <property type="entry name" value="Winged helix' DNA-binding domain"/>
    <property type="match status" value="1"/>
</dbReference>
<dbReference type="Proteomes" id="UP000195719">
    <property type="component" value="Unassembled WGS sequence"/>
</dbReference>
<keyword evidence="4" id="KW-0804">Transcription</keyword>
<dbReference type="GO" id="GO:0043565">
    <property type="term" value="F:sequence-specific DNA binding"/>
    <property type="evidence" value="ECO:0007669"/>
    <property type="project" value="TreeGrafter"/>
</dbReference>
<dbReference type="PROSITE" id="PS50931">
    <property type="entry name" value="HTH_LYSR"/>
    <property type="match status" value="1"/>
</dbReference>
<sequence length="307" mass="34226">METNKLIALMPDLAVFIVVVDEGSYTAAAKKLNVTPSALSKQISRLETALSVKLLERTTRKLMISESGKRIYTQCTTMFDAAKKAIEISHSEPIVPAGMITVAAPKAFLSIVLQPLVTPFLTQYPDIQLKLKARDGEIDILKEGIDVVFRLTEKPSEDLVLKQIGKVDLMLCASPDYLALRGMPSTPLDLVDHDCLYLGETSTDNIWEFEQQQTRHRVTVSGRYAVNHSQMRLNGVKDNLGIGIFPDFVIKDALQQGSVIRVLPTWTIRGNYHGDIALQYAPTKFMPARLRAFIDYVTANFNSQIID</sequence>
<dbReference type="AlphaFoldDB" id="A0A1Y6M8H8"/>
<proteinExistence type="inferred from homology"/>
<evidence type="ECO:0000256" key="2">
    <source>
        <dbReference type="ARBA" id="ARBA00023015"/>
    </source>
</evidence>
<gene>
    <name evidence="6" type="primary">dmlR_3</name>
    <name evidence="6" type="ORF">PAND9192_00638</name>
</gene>
<dbReference type="GO" id="GO:0006351">
    <property type="term" value="P:DNA-templated transcription"/>
    <property type="evidence" value="ECO:0007669"/>
    <property type="project" value="TreeGrafter"/>
</dbReference>
<accession>A0A1Y6M8H8</accession>
<dbReference type="InterPro" id="IPR036390">
    <property type="entry name" value="WH_DNA-bd_sf"/>
</dbReference>
<dbReference type="CDD" id="cd08422">
    <property type="entry name" value="PBP2_CrgA_like"/>
    <property type="match status" value="1"/>
</dbReference>
<keyword evidence="3" id="KW-0238">DNA-binding</keyword>
<dbReference type="RefSeq" id="WP_087852496.1">
    <property type="nucleotide sequence ID" value="NZ_FYAJ01000001.1"/>
</dbReference>
<dbReference type="InterPro" id="IPR058163">
    <property type="entry name" value="LysR-type_TF_proteobact-type"/>
</dbReference>
<evidence type="ECO:0000313" key="6">
    <source>
        <dbReference type="EMBL" id="SMY32845.1"/>
    </source>
</evidence>
<reference evidence="7" key="1">
    <citation type="submission" date="2017-06" db="EMBL/GenBank/DDBJ databases">
        <authorList>
            <person name="Rodrigo-Torres L."/>
            <person name="Arahal R.D."/>
            <person name="Lucena T."/>
        </authorList>
    </citation>
    <scope>NUCLEOTIDE SEQUENCE [LARGE SCALE GENOMIC DNA]</scope>
    <source>
        <strain evidence="7">CECT 9192</strain>
    </source>
</reference>
<dbReference type="GO" id="GO:0003700">
    <property type="term" value="F:DNA-binding transcription factor activity"/>
    <property type="evidence" value="ECO:0007669"/>
    <property type="project" value="InterPro"/>
</dbReference>
<dbReference type="EMBL" id="FYAJ01000001">
    <property type="protein sequence ID" value="SMY32845.1"/>
    <property type="molecule type" value="Genomic_DNA"/>
</dbReference>
<name>A0A1Y6M8H8_9GAMM</name>
<keyword evidence="2" id="KW-0805">Transcription regulation</keyword>
<evidence type="ECO:0000313" key="7">
    <source>
        <dbReference type="Proteomes" id="UP000195719"/>
    </source>
</evidence>
<evidence type="ECO:0000256" key="1">
    <source>
        <dbReference type="ARBA" id="ARBA00009437"/>
    </source>
</evidence>
<dbReference type="Gene3D" id="3.40.190.290">
    <property type="match status" value="1"/>
</dbReference>
<feature type="domain" description="HTH lysR-type" evidence="5">
    <location>
        <begin position="12"/>
        <end position="65"/>
    </location>
</feature>
<organism evidence="6 7">
    <name type="scientific">Photobacterium andalusiense</name>
    <dbReference type="NCBI Taxonomy" id="2204296"/>
    <lineage>
        <taxon>Bacteria</taxon>
        <taxon>Pseudomonadati</taxon>
        <taxon>Pseudomonadota</taxon>
        <taxon>Gammaproteobacteria</taxon>
        <taxon>Vibrionales</taxon>
        <taxon>Vibrionaceae</taxon>
        <taxon>Photobacterium</taxon>
    </lineage>
</organism>
<keyword evidence="7" id="KW-1185">Reference proteome</keyword>
<dbReference type="SUPFAM" id="SSF53850">
    <property type="entry name" value="Periplasmic binding protein-like II"/>
    <property type="match status" value="1"/>
</dbReference>
<dbReference type="FunFam" id="1.10.10.10:FF:000001">
    <property type="entry name" value="LysR family transcriptional regulator"/>
    <property type="match status" value="1"/>
</dbReference>
<comment type="similarity">
    <text evidence="1">Belongs to the LysR transcriptional regulatory family.</text>
</comment>
<dbReference type="Gene3D" id="1.10.10.10">
    <property type="entry name" value="Winged helix-like DNA-binding domain superfamily/Winged helix DNA-binding domain"/>
    <property type="match status" value="1"/>
</dbReference>
<dbReference type="InterPro" id="IPR036388">
    <property type="entry name" value="WH-like_DNA-bd_sf"/>
</dbReference>
<dbReference type="InterPro" id="IPR005119">
    <property type="entry name" value="LysR_subst-bd"/>
</dbReference>